<dbReference type="EMBL" id="JABBPG010000010">
    <property type="protein sequence ID" value="NOU52626.1"/>
    <property type="molecule type" value="Genomic_DNA"/>
</dbReference>
<organism evidence="1 2">
    <name type="scientific">Pseudoalteromonas caenipelagi</name>
    <dbReference type="NCBI Taxonomy" id="2726988"/>
    <lineage>
        <taxon>Bacteria</taxon>
        <taxon>Pseudomonadati</taxon>
        <taxon>Pseudomonadota</taxon>
        <taxon>Gammaproteobacteria</taxon>
        <taxon>Alteromonadales</taxon>
        <taxon>Pseudoalteromonadaceae</taxon>
        <taxon>Pseudoalteromonas</taxon>
    </lineage>
</organism>
<proteinExistence type="predicted"/>
<dbReference type="RefSeq" id="WP_171627681.1">
    <property type="nucleotide sequence ID" value="NZ_JABBPG010000010.1"/>
</dbReference>
<name>A0A849VH69_9GAMM</name>
<accession>A0A849VH69</accession>
<gene>
    <name evidence="1" type="ORF">HG263_19155</name>
</gene>
<reference evidence="1 2" key="1">
    <citation type="submission" date="2020-04" db="EMBL/GenBank/DDBJ databases">
        <title>Pseudoalteromonas caenipelagi sp. nov., isolated from a tidal flat.</title>
        <authorList>
            <person name="Park S."/>
            <person name="Yoon J.-H."/>
        </authorList>
    </citation>
    <scope>NUCLEOTIDE SEQUENCE [LARGE SCALE GENOMIC DNA]</scope>
    <source>
        <strain evidence="1 2">JBTF-M23</strain>
    </source>
</reference>
<dbReference type="Proteomes" id="UP000586305">
    <property type="component" value="Unassembled WGS sequence"/>
</dbReference>
<comment type="caution">
    <text evidence="1">The sequence shown here is derived from an EMBL/GenBank/DDBJ whole genome shotgun (WGS) entry which is preliminary data.</text>
</comment>
<evidence type="ECO:0000313" key="2">
    <source>
        <dbReference type="Proteomes" id="UP000586305"/>
    </source>
</evidence>
<evidence type="ECO:0000313" key="1">
    <source>
        <dbReference type="EMBL" id="NOU52626.1"/>
    </source>
</evidence>
<dbReference type="AlphaFoldDB" id="A0A849VH69"/>
<keyword evidence="2" id="KW-1185">Reference proteome</keyword>
<sequence>MTELSAIERGKKALREMQAEGVRITKNAVVTRARFDHTNFNKKDYENTNSNSAS</sequence>
<protein>
    <submittedName>
        <fullName evidence="1">Uncharacterized protein</fullName>
    </submittedName>
</protein>